<sequence>MSPFFYFLIAGIIICLFILFGGVKKAIHWLTILITRFFMGIFALFFINVLGSLFAYHLPINLFTAIVSGLLGIPGVIVLFLIDYIII</sequence>
<dbReference type="Proteomes" id="UP001596143">
    <property type="component" value="Unassembled WGS sequence"/>
</dbReference>
<comment type="caution">
    <text evidence="2">The sequence shown here is derived from an EMBL/GenBank/DDBJ whole genome shotgun (WGS) entry which is preliminary data.</text>
</comment>
<protein>
    <submittedName>
        <fullName evidence="2">Pro-sigmaK processing inhibitor BofA family protein</fullName>
    </submittedName>
</protein>
<accession>A0ABW0U7W5</accession>
<dbReference type="EMBL" id="JBHSPF010000038">
    <property type="protein sequence ID" value="MFC5628877.1"/>
    <property type="molecule type" value="Genomic_DNA"/>
</dbReference>
<dbReference type="RefSeq" id="WP_270897665.1">
    <property type="nucleotide sequence ID" value="NZ_JBHSPF010000038.1"/>
</dbReference>
<feature type="transmembrane region" description="Helical" evidence="1">
    <location>
        <begin position="6"/>
        <end position="23"/>
    </location>
</feature>
<evidence type="ECO:0000313" key="3">
    <source>
        <dbReference type="Proteomes" id="UP001596143"/>
    </source>
</evidence>
<keyword evidence="3" id="KW-1185">Reference proteome</keyword>
<proteinExistence type="predicted"/>
<dbReference type="NCBIfam" id="TIGR02862">
    <property type="entry name" value="spore_BofA"/>
    <property type="match status" value="1"/>
</dbReference>
<dbReference type="Pfam" id="PF07441">
    <property type="entry name" value="BofA"/>
    <property type="match status" value="1"/>
</dbReference>
<reference evidence="3" key="1">
    <citation type="journal article" date="2019" name="Int. J. Syst. Evol. Microbiol.">
        <title>The Global Catalogue of Microorganisms (GCM) 10K type strain sequencing project: providing services to taxonomists for standard genome sequencing and annotation.</title>
        <authorList>
            <consortium name="The Broad Institute Genomics Platform"/>
            <consortium name="The Broad Institute Genome Sequencing Center for Infectious Disease"/>
            <person name="Wu L."/>
            <person name="Ma J."/>
        </authorList>
    </citation>
    <scope>NUCLEOTIDE SEQUENCE [LARGE SCALE GENOMIC DNA]</scope>
    <source>
        <strain evidence="3">CGMCC 1.15790</strain>
    </source>
</reference>
<keyword evidence="1" id="KW-0472">Membrane</keyword>
<keyword evidence="1" id="KW-0812">Transmembrane</keyword>
<dbReference type="InterPro" id="IPR010001">
    <property type="entry name" value="BofA"/>
</dbReference>
<evidence type="ECO:0000256" key="1">
    <source>
        <dbReference type="SAM" id="Phobius"/>
    </source>
</evidence>
<feature type="transmembrane region" description="Helical" evidence="1">
    <location>
        <begin position="62"/>
        <end position="86"/>
    </location>
</feature>
<gene>
    <name evidence="2" type="ORF">ACFPTR_08320</name>
</gene>
<evidence type="ECO:0000313" key="2">
    <source>
        <dbReference type="EMBL" id="MFC5628877.1"/>
    </source>
</evidence>
<organism evidence="2 3">
    <name type="scientific">Aliibacillus thermotolerans</name>
    <dbReference type="NCBI Taxonomy" id="1834418"/>
    <lineage>
        <taxon>Bacteria</taxon>
        <taxon>Bacillati</taxon>
        <taxon>Bacillota</taxon>
        <taxon>Bacilli</taxon>
        <taxon>Bacillales</taxon>
        <taxon>Bacillaceae</taxon>
        <taxon>Aliibacillus</taxon>
    </lineage>
</organism>
<keyword evidence="1" id="KW-1133">Transmembrane helix</keyword>
<feature type="transmembrane region" description="Helical" evidence="1">
    <location>
        <begin position="30"/>
        <end position="56"/>
    </location>
</feature>
<name>A0ABW0U7W5_9BACI</name>